<keyword evidence="1" id="KW-1133">Transmembrane helix</keyword>
<evidence type="ECO:0000256" key="1">
    <source>
        <dbReference type="SAM" id="Phobius"/>
    </source>
</evidence>
<dbReference type="EMBL" id="SODL02000001">
    <property type="protein sequence ID" value="MCP2366162.1"/>
    <property type="molecule type" value="Genomic_DNA"/>
</dbReference>
<evidence type="ECO:0000313" key="3">
    <source>
        <dbReference type="EMBL" id="SDS95912.1"/>
    </source>
</evidence>
<keyword evidence="1" id="KW-0472">Membrane</keyword>
<dbReference type="AlphaFoldDB" id="A0A1H1WFW9"/>
<reference evidence="2" key="3">
    <citation type="submission" date="2022-06" db="EMBL/GenBank/DDBJ databases">
        <title>Genomic Encyclopedia of Type Strains, Phase III (KMG-III): the genomes of soil and plant-associated and newly described type strains.</title>
        <authorList>
            <person name="Whitman W."/>
        </authorList>
    </citation>
    <scope>NUCLEOTIDE SEQUENCE</scope>
    <source>
        <strain evidence="2">CPCC 202695</strain>
    </source>
</reference>
<dbReference type="STRING" id="589382.SAMN04489721_2233"/>
<reference evidence="3" key="2">
    <citation type="submission" date="2016-10" db="EMBL/GenBank/DDBJ databases">
        <authorList>
            <person name="de Groot N.N."/>
        </authorList>
    </citation>
    <scope>NUCLEOTIDE SEQUENCE [LARGE SCALE GENOMIC DNA]</scope>
    <source>
        <strain evidence="3">CPCC 202695</strain>
    </source>
</reference>
<evidence type="ECO:0000313" key="5">
    <source>
        <dbReference type="Proteomes" id="UP000893823"/>
    </source>
</evidence>
<keyword evidence="5" id="KW-1185">Reference proteome</keyword>
<protein>
    <submittedName>
        <fullName evidence="3">Uncharacterized protein</fullName>
    </submittedName>
</protein>
<gene>
    <name evidence="2" type="ORF">BCL57_000304</name>
    <name evidence="3" type="ORF">SAMN04489721_2233</name>
</gene>
<accession>A0A1H1WFW9</accession>
<sequence>MESGSEPQQQPGSQSKTNGGWLARIPLWVRIVVPVLVLGALVVAVIVGVSASSDSDDPEDVAEALCREAVLEEMESTGRTAGDVSGSFTVTEAGDDEYRVQGTGTYQDEDGATKSGNVRCVVREEDDALEVASVRLDF</sequence>
<reference evidence="4" key="1">
    <citation type="submission" date="2016-10" db="EMBL/GenBank/DDBJ databases">
        <authorList>
            <person name="Varghese N."/>
            <person name="Submissions S."/>
        </authorList>
    </citation>
    <scope>NUCLEOTIDE SEQUENCE [LARGE SCALE GENOMIC DNA]</scope>
    <source>
        <strain evidence="4">CPCC 202695</strain>
    </source>
</reference>
<dbReference type="Proteomes" id="UP000199482">
    <property type="component" value="Chromosome I"/>
</dbReference>
<evidence type="ECO:0000313" key="4">
    <source>
        <dbReference type="Proteomes" id="UP000199482"/>
    </source>
</evidence>
<dbReference type="RefSeq" id="WP_092672268.1">
    <property type="nucleotide sequence ID" value="NZ_BMDN01000001.1"/>
</dbReference>
<evidence type="ECO:0000313" key="2">
    <source>
        <dbReference type="EMBL" id="MCP2366162.1"/>
    </source>
</evidence>
<name>A0A1H1WFW9_9MICO</name>
<keyword evidence="1" id="KW-0812">Transmembrane</keyword>
<feature type="transmembrane region" description="Helical" evidence="1">
    <location>
        <begin position="27"/>
        <end position="49"/>
    </location>
</feature>
<dbReference type="Proteomes" id="UP000893823">
    <property type="component" value="Unassembled WGS sequence"/>
</dbReference>
<proteinExistence type="predicted"/>
<dbReference type="EMBL" id="LT629755">
    <property type="protein sequence ID" value="SDS95912.1"/>
    <property type="molecule type" value="Genomic_DNA"/>
</dbReference>
<organism evidence="3 4">
    <name type="scientific">Agromyces flavus</name>
    <dbReference type="NCBI Taxonomy" id="589382"/>
    <lineage>
        <taxon>Bacteria</taxon>
        <taxon>Bacillati</taxon>
        <taxon>Actinomycetota</taxon>
        <taxon>Actinomycetes</taxon>
        <taxon>Micrococcales</taxon>
        <taxon>Microbacteriaceae</taxon>
        <taxon>Agromyces</taxon>
    </lineage>
</organism>